<proteinExistence type="predicted"/>
<feature type="domain" description="Rhodopsin" evidence="2">
    <location>
        <begin position="31"/>
        <end position="265"/>
    </location>
</feature>
<protein>
    <recommendedName>
        <fullName evidence="2">Rhodopsin domain-containing protein</fullName>
    </recommendedName>
</protein>
<feature type="transmembrane region" description="Helical" evidence="1">
    <location>
        <begin position="201"/>
        <end position="223"/>
    </location>
</feature>
<evidence type="ECO:0000313" key="3">
    <source>
        <dbReference type="EMBL" id="GIJ86413.1"/>
    </source>
</evidence>
<reference evidence="3 4" key="1">
    <citation type="submission" date="2018-10" db="EMBL/GenBank/DDBJ databases">
        <title>Pan-genome distribution and transcriptional activeness of fungal secondary metabolism genes in Aspergillus section Fumigati.</title>
        <authorList>
            <person name="Takahashi H."/>
            <person name="Umemura M."/>
            <person name="Ninomiya A."/>
            <person name="Kusuya Y."/>
            <person name="Urayama S."/>
            <person name="Shimizu M."/>
            <person name="Watanabe A."/>
            <person name="Kamei K."/>
            <person name="Yaguchi T."/>
            <person name="Hagiwara D."/>
        </authorList>
    </citation>
    <scope>NUCLEOTIDE SEQUENCE [LARGE SCALE GENOMIC DNA]</scope>
    <source>
        <strain evidence="3 4">IFM 55266</strain>
    </source>
</reference>
<feature type="transmembrane region" description="Helical" evidence="1">
    <location>
        <begin position="124"/>
        <end position="146"/>
    </location>
</feature>
<dbReference type="PANTHER" id="PTHR38794">
    <property type="entry name" value="INTEGRAL MEMBRANE PROTEIN"/>
    <property type="match status" value="1"/>
</dbReference>
<keyword evidence="1" id="KW-1133">Transmembrane helix</keyword>
<keyword evidence="4" id="KW-1185">Reference proteome</keyword>
<keyword evidence="1" id="KW-0472">Membrane</keyword>
<feature type="transmembrane region" description="Helical" evidence="1">
    <location>
        <begin position="47"/>
        <end position="72"/>
    </location>
</feature>
<comment type="caution">
    <text evidence="3">The sequence shown here is derived from an EMBL/GenBank/DDBJ whole genome shotgun (WGS) entry which is preliminary data.</text>
</comment>
<sequence>MGRFANSDTRDPAVNVTNWFLVVVASLSVLIRLGTKFWIFHRLTSDDYLIIASLAVSIAQSAAISTAVAHGYGYHFATVSGENFAQVMKSQYAGYILYVASLCLSKLSLSTFIRNLTPVHKDHFQAAVLQGLITVLGVVGVIGTAFQCHMPRPWDYWHGQCFNLAAWNYFLSVSNIVTDCMIIAQALLLIAGIQATWKKKVVFASIFLSRFIVIIATVIEIVFSHDVRHSTDPTYDYCPTTIVSQVVQCASIVTACWGQLKPFLNQLKSNGLRIQGVEYQYSTGKGQSTRSYGPSGTHHSREEHHELVPVASGQNLTMVSASPAWDADSQSSQTGIIRETRTWVVTGDEGHPNYRS</sequence>
<gene>
    <name evidence="3" type="ORF">Asppvi_005301</name>
</gene>
<evidence type="ECO:0000259" key="2">
    <source>
        <dbReference type="Pfam" id="PF20684"/>
    </source>
</evidence>
<dbReference type="GeneID" id="67003913"/>
<evidence type="ECO:0000256" key="1">
    <source>
        <dbReference type="SAM" id="Phobius"/>
    </source>
</evidence>
<dbReference type="OrthoDB" id="3918601at2759"/>
<dbReference type="Proteomes" id="UP001043456">
    <property type="component" value="Unassembled WGS sequence"/>
</dbReference>
<dbReference type="EMBL" id="BHVY01000003">
    <property type="protein sequence ID" value="GIJ86413.1"/>
    <property type="molecule type" value="Genomic_DNA"/>
</dbReference>
<dbReference type="InterPro" id="IPR049326">
    <property type="entry name" value="Rhodopsin_dom_fungi"/>
</dbReference>
<dbReference type="RefSeq" id="XP_043157160.1">
    <property type="nucleotide sequence ID" value="XM_043301225.1"/>
</dbReference>
<accession>A0A9P3BC19</accession>
<dbReference type="Pfam" id="PF20684">
    <property type="entry name" value="Fung_rhodopsin"/>
    <property type="match status" value="1"/>
</dbReference>
<feature type="transmembrane region" description="Helical" evidence="1">
    <location>
        <begin position="166"/>
        <end position="189"/>
    </location>
</feature>
<feature type="transmembrane region" description="Helical" evidence="1">
    <location>
        <begin position="16"/>
        <end position="35"/>
    </location>
</feature>
<feature type="transmembrane region" description="Helical" evidence="1">
    <location>
        <begin position="92"/>
        <end position="112"/>
    </location>
</feature>
<dbReference type="AlphaFoldDB" id="A0A9P3BC19"/>
<name>A0A9P3BC19_9EURO</name>
<dbReference type="PANTHER" id="PTHR38794:SF2">
    <property type="entry name" value="INTEGRAL MEMBRANE PROTEIN"/>
    <property type="match status" value="1"/>
</dbReference>
<keyword evidence="1" id="KW-0812">Transmembrane</keyword>
<evidence type="ECO:0000313" key="4">
    <source>
        <dbReference type="Proteomes" id="UP001043456"/>
    </source>
</evidence>
<organism evidence="3 4">
    <name type="scientific">Aspergillus pseudoviridinutans</name>
    <dbReference type="NCBI Taxonomy" id="1517512"/>
    <lineage>
        <taxon>Eukaryota</taxon>
        <taxon>Fungi</taxon>
        <taxon>Dikarya</taxon>
        <taxon>Ascomycota</taxon>
        <taxon>Pezizomycotina</taxon>
        <taxon>Eurotiomycetes</taxon>
        <taxon>Eurotiomycetidae</taxon>
        <taxon>Eurotiales</taxon>
        <taxon>Aspergillaceae</taxon>
        <taxon>Aspergillus</taxon>
        <taxon>Aspergillus subgen. Fumigati</taxon>
    </lineage>
</organism>